<dbReference type="Proteomes" id="UP000317839">
    <property type="component" value="Unassembled WGS sequence"/>
</dbReference>
<dbReference type="Gene3D" id="3.30.310.170">
    <property type="entry name" value="Outer membrane protein assembly factor BamC"/>
    <property type="match status" value="1"/>
</dbReference>
<comment type="caution">
    <text evidence="1">The sequence shown here is derived from an EMBL/GenBank/DDBJ whole genome shotgun (WGS) entry which is preliminary data.</text>
</comment>
<dbReference type="InterPro" id="IPR042268">
    <property type="entry name" value="BamC_C"/>
</dbReference>
<protein>
    <submittedName>
        <fullName evidence="1">Outer membrane protein assembly factor BamC</fullName>
    </submittedName>
</protein>
<dbReference type="InterPro" id="IPR010653">
    <property type="entry name" value="NlpB/DapX"/>
</dbReference>
<evidence type="ECO:0000313" key="1">
    <source>
        <dbReference type="EMBL" id="TQV76977.1"/>
    </source>
</evidence>
<dbReference type="EMBL" id="VIKR01000001">
    <property type="protein sequence ID" value="TQV76977.1"/>
    <property type="molecule type" value="Genomic_DNA"/>
</dbReference>
<dbReference type="PROSITE" id="PS51257">
    <property type="entry name" value="PROKAR_LIPOPROTEIN"/>
    <property type="match status" value="1"/>
</dbReference>
<sequence length="360" mass="40981">MKIIKTSIVILSCQMLAGCSWLYGEDGLVKDSSYEYVNARQTKDIQIPGELTQKRKVNFTPVPAIGEKAKQAPYGKEVKVSAPIQILAVLDNIRIDKKADNPAVFILDDSDFLWRSIIEIFEENEAKIEKANKQELVIETDWLAVDERGVWLGVAGEDDIDEFRAKYRVKFTDGVLKDEKRMEVSRIAAEKLDDETEQWQPVPSFWQDSADMLNLLISSYDKKAATRDQARKAAMVAGFKVQMAKDEEDAAALVTEASMEHVWEKLPKVLEALEFDVNDRDRRLMTYFVNYQKEEAGFFASLFSEEKELLPIDAGDYQVTLRQLGERTAIVFRDGQGEPLNSQVLTKLYPTLSQLFGDNR</sequence>
<accession>A0A545TID0</accession>
<proteinExistence type="predicted"/>
<dbReference type="RefSeq" id="WP_142888337.1">
    <property type="nucleotide sequence ID" value="NZ_VIKR01000001.1"/>
</dbReference>
<dbReference type="Pfam" id="PF06804">
    <property type="entry name" value="Lipoprotein_18"/>
    <property type="match status" value="1"/>
</dbReference>
<keyword evidence="2" id="KW-1185">Reference proteome</keyword>
<gene>
    <name evidence="1" type="primary">bamC</name>
    <name evidence="1" type="ORF">FLL45_03220</name>
</gene>
<organism evidence="1 2">
    <name type="scientific">Aliikangiella marina</name>
    <dbReference type="NCBI Taxonomy" id="1712262"/>
    <lineage>
        <taxon>Bacteria</taxon>
        <taxon>Pseudomonadati</taxon>
        <taxon>Pseudomonadota</taxon>
        <taxon>Gammaproteobacteria</taxon>
        <taxon>Oceanospirillales</taxon>
        <taxon>Pleioneaceae</taxon>
        <taxon>Aliikangiella</taxon>
    </lineage>
</organism>
<dbReference type="Gene3D" id="3.30.530.50">
    <property type="match status" value="1"/>
</dbReference>
<dbReference type="AlphaFoldDB" id="A0A545TID0"/>
<name>A0A545TID0_9GAMM</name>
<reference evidence="1 2" key="1">
    <citation type="submission" date="2019-06" db="EMBL/GenBank/DDBJ databases">
        <title>Draft genome of Aliikangiella marina GYP-15.</title>
        <authorList>
            <person name="Wang G."/>
        </authorList>
    </citation>
    <scope>NUCLEOTIDE SEQUENCE [LARGE SCALE GENOMIC DNA]</scope>
    <source>
        <strain evidence="1 2">GYP-15</strain>
    </source>
</reference>
<evidence type="ECO:0000313" key="2">
    <source>
        <dbReference type="Proteomes" id="UP000317839"/>
    </source>
</evidence>
<dbReference type="OrthoDB" id="5598420at2"/>